<dbReference type="PANTHER" id="PTHR24056">
    <property type="entry name" value="CELL DIVISION PROTEIN KINASE"/>
    <property type="match status" value="1"/>
</dbReference>
<dbReference type="WBParaSite" id="TCONS_00008039.p1">
    <property type="protein sequence ID" value="TCONS_00008039.p1"/>
    <property type="gene ID" value="XLOC_006036"/>
</dbReference>
<dbReference type="GO" id="GO:0005524">
    <property type="term" value="F:ATP binding"/>
    <property type="evidence" value="ECO:0007669"/>
    <property type="project" value="UniProtKB-KW"/>
</dbReference>
<name>A0AAF5I0S0_STRER</name>
<evidence type="ECO:0000256" key="2">
    <source>
        <dbReference type="ARBA" id="ARBA00006485"/>
    </source>
</evidence>
<dbReference type="FunFam" id="1.10.510.10:FF:000533">
    <property type="entry name" value="cyclin-dependent kinase 10"/>
    <property type="match status" value="1"/>
</dbReference>
<evidence type="ECO:0000256" key="4">
    <source>
        <dbReference type="ARBA" id="ARBA00022527"/>
    </source>
</evidence>
<comment type="cofactor">
    <cofactor evidence="1">
        <name>Fe(2+)</name>
        <dbReference type="ChEBI" id="CHEBI:29033"/>
    </cofactor>
</comment>
<evidence type="ECO:0000256" key="10">
    <source>
        <dbReference type="ARBA" id="ARBA00048367"/>
    </source>
</evidence>
<evidence type="ECO:0000256" key="11">
    <source>
        <dbReference type="SAM" id="MobiDB-lite"/>
    </source>
</evidence>
<dbReference type="PROSITE" id="PS50011">
    <property type="entry name" value="PROTEIN_KINASE_DOM"/>
    <property type="match status" value="1"/>
</dbReference>
<keyword evidence="4" id="KW-0723">Serine/threonine-protein kinase</keyword>
<evidence type="ECO:0000313" key="13">
    <source>
        <dbReference type="Proteomes" id="UP000035681"/>
    </source>
</evidence>
<keyword evidence="5" id="KW-0808">Transferase</keyword>
<proteinExistence type="inferred from homology"/>
<feature type="region of interest" description="Disordered" evidence="11">
    <location>
        <begin position="1"/>
        <end position="70"/>
    </location>
</feature>
<evidence type="ECO:0000313" key="14">
    <source>
        <dbReference type="WBParaSite" id="TCONS_00008039.p1"/>
    </source>
</evidence>
<dbReference type="PROSITE" id="PS00108">
    <property type="entry name" value="PROTEIN_KINASE_ST"/>
    <property type="match status" value="1"/>
</dbReference>
<dbReference type="InterPro" id="IPR000719">
    <property type="entry name" value="Prot_kinase_dom"/>
</dbReference>
<dbReference type="Proteomes" id="UP000035681">
    <property type="component" value="Unplaced"/>
</dbReference>
<keyword evidence="8" id="KW-0067">ATP-binding</keyword>
<evidence type="ECO:0000256" key="7">
    <source>
        <dbReference type="ARBA" id="ARBA00022777"/>
    </source>
</evidence>
<feature type="compositionally biased region" description="Basic and acidic residues" evidence="11">
    <location>
        <begin position="1"/>
        <end position="15"/>
    </location>
</feature>
<evidence type="ECO:0000256" key="8">
    <source>
        <dbReference type="ARBA" id="ARBA00022840"/>
    </source>
</evidence>
<dbReference type="SUPFAM" id="SSF51197">
    <property type="entry name" value="Clavaminate synthase-like"/>
    <property type="match status" value="1"/>
</dbReference>
<dbReference type="PANTHER" id="PTHR24056:SF107">
    <property type="entry name" value="CYCLIN-DEPENDENT KINASE 11A-RELATED"/>
    <property type="match status" value="1"/>
</dbReference>
<dbReference type="InterPro" id="IPR050108">
    <property type="entry name" value="CDK"/>
</dbReference>
<keyword evidence="6" id="KW-0547">Nucleotide-binding</keyword>
<comment type="catalytic activity">
    <reaction evidence="10">
        <text>L-seryl-[protein] + ATP = O-phospho-L-seryl-[protein] + ADP + H(+)</text>
        <dbReference type="Rhea" id="RHEA:17989"/>
        <dbReference type="Rhea" id="RHEA-COMP:9863"/>
        <dbReference type="Rhea" id="RHEA-COMP:11604"/>
        <dbReference type="ChEBI" id="CHEBI:15378"/>
        <dbReference type="ChEBI" id="CHEBI:29999"/>
        <dbReference type="ChEBI" id="CHEBI:30616"/>
        <dbReference type="ChEBI" id="CHEBI:83421"/>
        <dbReference type="ChEBI" id="CHEBI:456216"/>
        <dbReference type="EC" id="2.7.11.22"/>
    </reaction>
</comment>
<protein>
    <recommendedName>
        <fullName evidence="3">cyclin-dependent kinase</fullName>
        <ecNumber evidence="3">2.7.11.22</ecNumber>
    </recommendedName>
</protein>
<feature type="domain" description="Protein kinase" evidence="12">
    <location>
        <begin position="130"/>
        <end position="420"/>
    </location>
</feature>
<dbReference type="FunFam" id="3.30.200.20:FF:000054">
    <property type="entry name" value="Cyclin-dependent kinase 11B"/>
    <property type="match status" value="1"/>
</dbReference>
<dbReference type="Gene3D" id="1.10.510.10">
    <property type="entry name" value="Transferase(Phosphotransferase) domain 1"/>
    <property type="match status" value="1"/>
</dbReference>
<dbReference type="Gene3D" id="2.60.120.590">
    <property type="entry name" value="Alpha-ketoglutarate-dependent dioxygenase AlkB-like"/>
    <property type="match status" value="1"/>
</dbReference>
<comment type="catalytic activity">
    <reaction evidence="9">
        <text>L-threonyl-[protein] + ATP = O-phospho-L-threonyl-[protein] + ADP + H(+)</text>
        <dbReference type="Rhea" id="RHEA:46608"/>
        <dbReference type="Rhea" id="RHEA-COMP:11060"/>
        <dbReference type="Rhea" id="RHEA-COMP:11605"/>
        <dbReference type="ChEBI" id="CHEBI:15378"/>
        <dbReference type="ChEBI" id="CHEBI:30013"/>
        <dbReference type="ChEBI" id="CHEBI:30616"/>
        <dbReference type="ChEBI" id="CHEBI:61977"/>
        <dbReference type="ChEBI" id="CHEBI:456216"/>
        <dbReference type="EC" id="2.7.11.22"/>
    </reaction>
</comment>
<dbReference type="Gene3D" id="3.30.200.20">
    <property type="entry name" value="Phosphorylase Kinase, domain 1"/>
    <property type="match status" value="1"/>
</dbReference>
<evidence type="ECO:0000256" key="5">
    <source>
        <dbReference type="ARBA" id="ARBA00022679"/>
    </source>
</evidence>
<evidence type="ECO:0000256" key="6">
    <source>
        <dbReference type="ARBA" id="ARBA00022741"/>
    </source>
</evidence>
<dbReference type="Pfam" id="PF00069">
    <property type="entry name" value="Pkinase"/>
    <property type="match status" value="1"/>
</dbReference>
<organism evidence="13 14">
    <name type="scientific">Strongyloides stercoralis</name>
    <name type="common">Threadworm</name>
    <dbReference type="NCBI Taxonomy" id="6248"/>
    <lineage>
        <taxon>Eukaryota</taxon>
        <taxon>Metazoa</taxon>
        <taxon>Ecdysozoa</taxon>
        <taxon>Nematoda</taxon>
        <taxon>Chromadorea</taxon>
        <taxon>Rhabditida</taxon>
        <taxon>Tylenchina</taxon>
        <taxon>Panagrolaimomorpha</taxon>
        <taxon>Strongyloidoidea</taxon>
        <taxon>Strongyloididae</taxon>
        <taxon>Strongyloides</taxon>
    </lineage>
</organism>
<reference evidence="14" key="1">
    <citation type="submission" date="2024-02" db="UniProtKB">
        <authorList>
            <consortium name="WormBaseParasite"/>
        </authorList>
    </citation>
    <scope>IDENTIFICATION</scope>
</reference>
<evidence type="ECO:0000259" key="12">
    <source>
        <dbReference type="PROSITE" id="PS50011"/>
    </source>
</evidence>
<dbReference type="InterPro" id="IPR011009">
    <property type="entry name" value="Kinase-like_dom_sf"/>
</dbReference>
<dbReference type="GO" id="GO:0004693">
    <property type="term" value="F:cyclin-dependent protein serine/threonine kinase activity"/>
    <property type="evidence" value="ECO:0007669"/>
    <property type="project" value="UniProtKB-EC"/>
</dbReference>
<keyword evidence="7" id="KW-0418">Kinase</keyword>
<evidence type="ECO:0000256" key="1">
    <source>
        <dbReference type="ARBA" id="ARBA00001954"/>
    </source>
</evidence>
<dbReference type="InterPro" id="IPR037151">
    <property type="entry name" value="AlkB-like_sf"/>
</dbReference>
<dbReference type="EC" id="2.7.11.22" evidence="3"/>
<dbReference type="InterPro" id="IPR045267">
    <property type="entry name" value="CDK11/PITSLRE_STKc"/>
</dbReference>
<feature type="compositionally biased region" description="Low complexity" evidence="11">
    <location>
        <begin position="56"/>
        <end position="67"/>
    </location>
</feature>
<dbReference type="GO" id="GO:0040019">
    <property type="term" value="P:positive regulation of embryonic development"/>
    <property type="evidence" value="ECO:0007669"/>
    <property type="project" value="UniProtKB-ARBA"/>
</dbReference>
<dbReference type="AlphaFoldDB" id="A0AAF5I0S0"/>
<keyword evidence="13" id="KW-1185">Reference proteome</keyword>
<dbReference type="GO" id="GO:0005634">
    <property type="term" value="C:nucleus"/>
    <property type="evidence" value="ECO:0007669"/>
    <property type="project" value="TreeGrafter"/>
</dbReference>
<dbReference type="InterPro" id="IPR008271">
    <property type="entry name" value="Ser/Thr_kinase_AS"/>
</dbReference>
<evidence type="ECO:0000256" key="9">
    <source>
        <dbReference type="ARBA" id="ARBA00047811"/>
    </source>
</evidence>
<sequence length="811" mass="94856">MNPSCEQRKRSSHYESDEEEIPIKTSKNENTQSSLEQKILELYSEDENSDTDTHRISTPTSDNNISNNDDESVDLNYLRSLDFDELSEDQKKFFSQEELEEMEKEYQKRLISSLPIYYAGISGCRSVEEYKTLNRIQEGTFGVVFRAQCKRTDEIVAMKKLKMDKEKDGFPITSIREINMLLKCGSHPNIVNVKEIVVGDNMDSIYMVMEYVEHDMKSLLDYLAQRNKHFTISQVKCLMKQLLSGLEHLHNEWILHRDLKTSNLLMNHRGILKIGDFGLAREYGDPLERYTSIVVTLWYRSPELLLGVKYYSTAIDMWSTGCIFAEFLTLKPLFPGRGETEQITKIYDILGTPTEKMWPGYSNLPLVKKWSLPNRSYNQIKSRINEKSLTEKGYKLLNKFLTYDPDKRITAEEALKHEWFEEAPYAVNPDCMPTWPAKSELSRVPKGSNKKPPNVKINRTSEELELLKSLNVNPNKMKSSGFALRFDAPKFCLFAKPKREFIYFHEKENWPKDLVNDIETNCFVSPDFINEKEEESLMNEITPQMKRLKYERDHWDDAIYLFREREQRNWSKENEIIIKRVIENSIPKESKHLSYIHILDLHKDGYIRPHIDSVRYCGNIVTGLSLLSDSVMRLMSKDRKYIFDLFLQRRSLYKLSGAGRYEFTHEILPREKSRFRGHQIIRDRRISVICRDLPQQNSNIIKENESSCCITLDLLNYPRIKPPIKSFSYGWSQESKLKSYVDSSCPINGIFVCSKSIKKSSNYTHIQFLSNKGQVIYENSDESNASIWVRCLNKNWLIEGKPFSAITCSQK</sequence>
<dbReference type="SMART" id="SM00220">
    <property type="entry name" value="S_TKc"/>
    <property type="match status" value="1"/>
</dbReference>
<evidence type="ECO:0000256" key="3">
    <source>
        <dbReference type="ARBA" id="ARBA00012425"/>
    </source>
</evidence>
<dbReference type="GO" id="GO:0007346">
    <property type="term" value="P:regulation of mitotic cell cycle"/>
    <property type="evidence" value="ECO:0007669"/>
    <property type="project" value="TreeGrafter"/>
</dbReference>
<dbReference type="CDD" id="cd07843">
    <property type="entry name" value="STKc_CDC2L1"/>
    <property type="match status" value="1"/>
</dbReference>
<accession>A0AAF5I0S0</accession>
<dbReference type="SUPFAM" id="SSF56112">
    <property type="entry name" value="Protein kinase-like (PK-like)"/>
    <property type="match status" value="1"/>
</dbReference>
<comment type="similarity">
    <text evidence="2">Belongs to the protein kinase superfamily. CMGC Ser/Thr protein kinase family. CDC2/CDKX subfamily.</text>
</comment>